<accession>A0A4P7MU21</accession>
<dbReference type="Proteomes" id="UP000294847">
    <property type="component" value="Chromosome 1"/>
</dbReference>
<evidence type="ECO:0000259" key="2">
    <source>
        <dbReference type="Pfam" id="PF20253"/>
    </source>
</evidence>
<gene>
    <name evidence="3" type="ORF">PoMZ_09356</name>
</gene>
<dbReference type="EMBL" id="CP034204">
    <property type="protein sequence ID" value="QBZ53668.1"/>
    <property type="molecule type" value="Genomic_DNA"/>
</dbReference>
<proteinExistence type="predicted"/>
<dbReference type="PANTHER" id="PTHR38795">
    <property type="entry name" value="DUF6604 DOMAIN-CONTAINING PROTEIN"/>
    <property type="match status" value="1"/>
</dbReference>
<feature type="region of interest" description="Disordered" evidence="1">
    <location>
        <begin position="812"/>
        <end position="844"/>
    </location>
</feature>
<organism evidence="3 4">
    <name type="scientific">Pyricularia oryzae</name>
    <name type="common">Rice blast fungus</name>
    <name type="synonym">Magnaporthe oryzae</name>
    <dbReference type="NCBI Taxonomy" id="318829"/>
    <lineage>
        <taxon>Eukaryota</taxon>
        <taxon>Fungi</taxon>
        <taxon>Dikarya</taxon>
        <taxon>Ascomycota</taxon>
        <taxon>Pezizomycotina</taxon>
        <taxon>Sordariomycetes</taxon>
        <taxon>Sordariomycetidae</taxon>
        <taxon>Magnaporthales</taxon>
        <taxon>Pyriculariaceae</taxon>
        <taxon>Pyricularia</taxon>
    </lineage>
</organism>
<dbReference type="Pfam" id="PF20253">
    <property type="entry name" value="DUF6604"/>
    <property type="match status" value="1"/>
</dbReference>
<evidence type="ECO:0000313" key="3">
    <source>
        <dbReference type="EMBL" id="QBZ53668.1"/>
    </source>
</evidence>
<feature type="compositionally biased region" description="Basic and acidic residues" evidence="1">
    <location>
        <begin position="520"/>
        <end position="537"/>
    </location>
</feature>
<feature type="domain" description="DUF6604" evidence="2">
    <location>
        <begin position="68"/>
        <end position="150"/>
    </location>
</feature>
<reference evidence="3 4" key="1">
    <citation type="journal article" date="2019" name="Mol. Biol. Evol.">
        <title>Blast fungal genomes show frequent chromosomal changes, gene gains and losses, and effector gene turnover.</title>
        <authorList>
            <person name="Gomez Luciano L.B."/>
            <person name="Jason Tsai I."/>
            <person name="Chuma I."/>
            <person name="Tosa Y."/>
            <person name="Chen Y.H."/>
            <person name="Li J.Y."/>
            <person name="Li M.Y."/>
            <person name="Jade Lu M.Y."/>
            <person name="Nakayashiki H."/>
            <person name="Li W.H."/>
        </authorList>
    </citation>
    <scope>NUCLEOTIDE SEQUENCE [LARGE SCALE GENOMIC DNA]</scope>
    <source>
        <strain evidence="3">MZ5-1-6</strain>
    </source>
</reference>
<evidence type="ECO:0000256" key="1">
    <source>
        <dbReference type="SAM" id="MobiDB-lite"/>
    </source>
</evidence>
<protein>
    <recommendedName>
        <fullName evidence="2">DUF6604 domain-containing protein</fullName>
    </recommendedName>
</protein>
<sequence>MATYFANSNGYPGQSAEPRKGIFTAALLTVRECLTSVREFPALDANGFIGDSLNSYKIIMAFELDPESLRRPVSAAAASMEQPEYEAEWERSDEDAFLVHAILLRELNEIRAEVRSLWKKFARGHLSLTSVTMATNVAIQLAGLMESEMMAVLPTFRFTSSHHHAFEKARIAAEMALPFNKDATREQKMEILYRIKDYCLMQTQGRFSASNAPTDPVSMVKEDCATLLEVFGGISFILSTDDWVNEEFDELTSAFIQLWQFSEHAHPFSASLAGSIYLDIIKLLRKFEMLQKPADCLVAFRRTLLESVFSAEVYASALLCGKQLMYRLMHGIEFIKAHSQVWDKENPFKEALVKEGISEDILKERHPLFVGTWIHRTRMVLCDVGSNCAIDTGALGFAARLYRSLCRDKLLSPGASSLDVSNQNSEILRILASSKEKRVINSGTFSSLAKTCKYVRENFKNVYYLSYQVTRTKPAIFERAGTKATEETEDANDGNVPPESSERKSGQQKATGDGPSHVSKSKDDQKQGQESGQKEETDQTATNNQHDRDPQATPTAQYQDSEKPTRIGYLSRLFGPKCIFGVNGPHGPVPDELVWAISRRGRYAMNLVDRDTQAIVKGQETDQSGGVSQARNIKDILAMDAALDPCTVSFLITHLAYGLHDELPETSFDYLALDVSALEVIRKIADRQPSQHNVQLVDELAECLGRLALNGPSREVISAFLGKKAESPKQCIDGTEDGSGPLESGTDMNLPKLAAEEILRWTKNEPRPCCIASKRLGELGTVICMDHCCSSGWAAQIKTPNVTVVQKHDEEIPQASKIEEHPNGKEEGNEEICAKVSGGQPSSK</sequence>
<dbReference type="InterPro" id="IPR046539">
    <property type="entry name" value="DUF6604"/>
</dbReference>
<evidence type="ECO:0000313" key="4">
    <source>
        <dbReference type="Proteomes" id="UP000294847"/>
    </source>
</evidence>
<feature type="compositionally biased region" description="Basic and acidic residues" evidence="1">
    <location>
        <begin position="812"/>
        <end position="827"/>
    </location>
</feature>
<name>A0A4P7MU21_PYROR</name>
<dbReference type="PANTHER" id="PTHR38795:SF1">
    <property type="entry name" value="DUF6604 DOMAIN-CONTAINING PROTEIN"/>
    <property type="match status" value="1"/>
</dbReference>
<feature type="region of interest" description="Disordered" evidence="1">
    <location>
        <begin position="480"/>
        <end position="564"/>
    </location>
</feature>
<dbReference type="AlphaFoldDB" id="A0A4P7MU21"/>